<proteinExistence type="predicted"/>
<name>A0A6S7JWF6_PARCT</name>
<gene>
    <name evidence="1" type="ORF">PACLA_8A087762</name>
</gene>
<accession>A0A6S7JWF6</accession>
<evidence type="ECO:0000313" key="2">
    <source>
        <dbReference type="Proteomes" id="UP001152795"/>
    </source>
</evidence>
<comment type="caution">
    <text evidence="1">The sequence shown here is derived from an EMBL/GenBank/DDBJ whole genome shotgun (WGS) entry which is preliminary data.</text>
</comment>
<feature type="non-terminal residue" evidence="1">
    <location>
        <position position="225"/>
    </location>
</feature>
<keyword evidence="2" id="KW-1185">Reference proteome</keyword>
<dbReference type="Proteomes" id="UP001152795">
    <property type="component" value="Unassembled WGS sequence"/>
</dbReference>
<evidence type="ECO:0000313" key="1">
    <source>
        <dbReference type="EMBL" id="CAB4036067.1"/>
    </source>
</evidence>
<organism evidence="1 2">
    <name type="scientific">Paramuricea clavata</name>
    <name type="common">Red gorgonian</name>
    <name type="synonym">Violescent sea-whip</name>
    <dbReference type="NCBI Taxonomy" id="317549"/>
    <lineage>
        <taxon>Eukaryota</taxon>
        <taxon>Metazoa</taxon>
        <taxon>Cnidaria</taxon>
        <taxon>Anthozoa</taxon>
        <taxon>Octocorallia</taxon>
        <taxon>Malacalcyonacea</taxon>
        <taxon>Plexauridae</taxon>
        <taxon>Paramuricea</taxon>
    </lineage>
</organism>
<dbReference type="EMBL" id="CACRXK020021664">
    <property type="protein sequence ID" value="CAB4036067.1"/>
    <property type="molecule type" value="Genomic_DNA"/>
</dbReference>
<sequence>MAAVLPREVQTERPESIIECIAIFYQKGKTKLDYVRKERYRARIPTGIKSLTKLKSIVSSQGGIQVICQDIGFGSNFEMRLSREHKGGNGTVLYAINTDFHVTLELPAILNGNDKLQITVYPVITSFSKNVPIINIEVVGSSSSRPETSKIVPEVAIIDDEDAFKKELLEKFQGSTLQDSSKQRIIKSRQKPIVWPWNIHCGICKKKCMVRVDAKTNGRIQYFKK</sequence>
<dbReference type="AlphaFoldDB" id="A0A6S7JWF6"/>
<protein>
    <submittedName>
        <fullName evidence="1">Uncharacterized protein</fullName>
    </submittedName>
</protein>
<reference evidence="1" key="1">
    <citation type="submission" date="2020-04" db="EMBL/GenBank/DDBJ databases">
        <authorList>
            <person name="Alioto T."/>
            <person name="Alioto T."/>
            <person name="Gomez Garrido J."/>
        </authorList>
    </citation>
    <scope>NUCLEOTIDE SEQUENCE</scope>
    <source>
        <strain evidence="1">A484AB</strain>
    </source>
</reference>
<dbReference type="OrthoDB" id="6032424at2759"/>